<evidence type="ECO:0000256" key="5">
    <source>
        <dbReference type="ARBA" id="ARBA00015611"/>
    </source>
</evidence>
<dbReference type="Gene3D" id="1.10.390.10">
    <property type="entry name" value="Neutral Protease Domain 2"/>
    <property type="match status" value="1"/>
</dbReference>
<comment type="cofactor">
    <cofactor evidence="2">
        <name>Zn(2+)</name>
        <dbReference type="ChEBI" id="CHEBI:29105"/>
    </cofactor>
</comment>
<dbReference type="InterPro" id="IPR014782">
    <property type="entry name" value="Peptidase_M1_dom"/>
</dbReference>
<reference evidence="18" key="1">
    <citation type="journal article" date="2019" name="Int. J. Syst. Evol. Microbiol.">
        <title>The Global Catalogue of Microorganisms (GCM) 10K type strain sequencing project: providing services to taxonomists for standard genome sequencing and annotation.</title>
        <authorList>
            <consortium name="The Broad Institute Genomics Platform"/>
            <consortium name="The Broad Institute Genome Sequencing Center for Infectious Disease"/>
            <person name="Wu L."/>
            <person name="Ma J."/>
        </authorList>
    </citation>
    <scope>NUCLEOTIDE SEQUENCE [LARGE SCALE GENOMIC DNA]</scope>
    <source>
        <strain evidence="18">JCM 13249</strain>
    </source>
</reference>
<evidence type="ECO:0000256" key="3">
    <source>
        <dbReference type="ARBA" id="ARBA00010136"/>
    </source>
</evidence>
<dbReference type="InterPro" id="IPR050344">
    <property type="entry name" value="Peptidase_M1_aminopeptidases"/>
</dbReference>
<evidence type="ECO:0000259" key="15">
    <source>
        <dbReference type="Pfam" id="PF01433"/>
    </source>
</evidence>
<evidence type="ECO:0000256" key="11">
    <source>
        <dbReference type="ARBA" id="ARBA00029811"/>
    </source>
</evidence>
<accession>A0ABP4XEY2</accession>
<evidence type="ECO:0000256" key="7">
    <source>
        <dbReference type="ARBA" id="ARBA00022723"/>
    </source>
</evidence>
<feature type="region of interest" description="Disordered" evidence="13">
    <location>
        <begin position="38"/>
        <end position="73"/>
    </location>
</feature>
<name>A0ABP4XEY2_9ACTN</name>
<evidence type="ECO:0000256" key="6">
    <source>
        <dbReference type="ARBA" id="ARBA00022670"/>
    </source>
</evidence>
<keyword evidence="14" id="KW-0732">Signal</keyword>
<evidence type="ECO:0000256" key="1">
    <source>
        <dbReference type="ARBA" id="ARBA00000098"/>
    </source>
</evidence>
<dbReference type="InterPro" id="IPR027268">
    <property type="entry name" value="Peptidase_M4/M1_CTD_sf"/>
</dbReference>
<keyword evidence="10" id="KW-0482">Metalloprotease</keyword>
<keyword evidence="18" id="KW-1185">Reference proteome</keyword>
<dbReference type="Pfam" id="PF01433">
    <property type="entry name" value="Peptidase_M1"/>
    <property type="match status" value="1"/>
</dbReference>
<keyword evidence="9" id="KW-0862">Zinc</keyword>
<dbReference type="Proteomes" id="UP001500655">
    <property type="component" value="Unassembled WGS sequence"/>
</dbReference>
<dbReference type="PANTHER" id="PTHR11533:SF297">
    <property type="entry name" value="AMINOPEPTIDASE N"/>
    <property type="match status" value="1"/>
</dbReference>
<evidence type="ECO:0000313" key="18">
    <source>
        <dbReference type="Proteomes" id="UP001500655"/>
    </source>
</evidence>
<evidence type="ECO:0000256" key="10">
    <source>
        <dbReference type="ARBA" id="ARBA00023049"/>
    </source>
</evidence>
<evidence type="ECO:0000256" key="13">
    <source>
        <dbReference type="SAM" id="MobiDB-lite"/>
    </source>
</evidence>
<keyword evidence="7" id="KW-0479">Metal-binding</keyword>
<dbReference type="EMBL" id="BAAALS010000044">
    <property type="protein sequence ID" value="GAA1775783.1"/>
    <property type="molecule type" value="Genomic_DNA"/>
</dbReference>
<evidence type="ECO:0000256" key="14">
    <source>
        <dbReference type="SAM" id="SignalP"/>
    </source>
</evidence>
<evidence type="ECO:0000256" key="4">
    <source>
        <dbReference type="ARBA" id="ARBA00012564"/>
    </source>
</evidence>
<evidence type="ECO:0000256" key="2">
    <source>
        <dbReference type="ARBA" id="ARBA00001947"/>
    </source>
</evidence>
<comment type="caution">
    <text evidence="17">The sequence shown here is derived from an EMBL/GenBank/DDBJ whole genome shotgun (WGS) entry which is preliminary data.</text>
</comment>
<dbReference type="InterPro" id="IPR042097">
    <property type="entry name" value="Aminopeptidase_N-like_N_sf"/>
</dbReference>
<dbReference type="SUPFAM" id="SSF55486">
    <property type="entry name" value="Metalloproteases ('zincins'), catalytic domain"/>
    <property type="match status" value="1"/>
</dbReference>
<feature type="signal peptide" evidence="14">
    <location>
        <begin position="1"/>
        <end position="38"/>
    </location>
</feature>
<organism evidence="17 18">
    <name type="scientific">Luedemannella helvata</name>
    <dbReference type="NCBI Taxonomy" id="349315"/>
    <lineage>
        <taxon>Bacteria</taxon>
        <taxon>Bacillati</taxon>
        <taxon>Actinomycetota</taxon>
        <taxon>Actinomycetes</taxon>
        <taxon>Micromonosporales</taxon>
        <taxon>Micromonosporaceae</taxon>
        <taxon>Luedemannella</taxon>
    </lineage>
</organism>
<dbReference type="SUPFAM" id="SSF63737">
    <property type="entry name" value="Leukotriene A4 hydrolase N-terminal domain"/>
    <property type="match status" value="1"/>
</dbReference>
<dbReference type="CDD" id="cd09603">
    <property type="entry name" value="M1_APN_like"/>
    <property type="match status" value="1"/>
</dbReference>
<evidence type="ECO:0000256" key="12">
    <source>
        <dbReference type="ARBA" id="ARBA00031533"/>
    </source>
</evidence>
<comment type="similarity">
    <text evidence="3">Belongs to the peptidase M1 family.</text>
</comment>
<feature type="domain" description="Peptidase M1 membrane alanine aminopeptidase" evidence="15">
    <location>
        <begin position="316"/>
        <end position="499"/>
    </location>
</feature>
<dbReference type="PANTHER" id="PTHR11533">
    <property type="entry name" value="PROTEASE M1 ZINC METALLOPROTEASE"/>
    <property type="match status" value="1"/>
</dbReference>
<comment type="catalytic activity">
    <reaction evidence="1">
        <text>Release of an N-terminal amino acid, Xaa-|-Yaa- from a peptide, amide or arylamide. Xaa is preferably Ala, but may be most amino acids including Pro (slow action). When a terminal hydrophobic residue is followed by a prolyl residue, the two may be released as an intact Xaa-Pro dipeptide.</text>
        <dbReference type="EC" id="3.4.11.2"/>
    </reaction>
</comment>
<feature type="domain" description="Aminopeptidase N-like N-terminal" evidence="16">
    <location>
        <begin position="97"/>
        <end position="271"/>
    </location>
</feature>
<evidence type="ECO:0000256" key="9">
    <source>
        <dbReference type="ARBA" id="ARBA00022833"/>
    </source>
</evidence>
<dbReference type="Pfam" id="PF17900">
    <property type="entry name" value="Peptidase_M1_N"/>
    <property type="match status" value="1"/>
</dbReference>
<evidence type="ECO:0000313" key="17">
    <source>
        <dbReference type="EMBL" id="GAA1775783.1"/>
    </source>
</evidence>
<sequence length="508" mass="54575">MLRSLWQNAAMATKAVRPQLRMMAAVLVLTAAVAGCSAGDPPRADQTAPAGTSGPVASGPVPSTPAEAPDPYAAGLSRPVADKLYPGYGNASLDVLHYGLDLAWAPGSRTLSGTATVTLRAVKAVRQISLDFSRAFTLDQVSVDGARVTAKRSGHKLVLAKALPAGARATLVVRYHGSPRPESMPGWSGWTGDGMGLRAMGNGEAWSIQQPVGAFTWYPVNDHPSDEALYDIAVTVPKGWTGIATGQLVESTSRGSRTTWRWRSTDPAASYATTLVIGRYEKHTATGPGRVPVTVWLRAGADDHHRSLVKQFPAVLRWLADRFGPYPFPAAGVVVVDSRSAMETQQMITIGSRSSGGQSLLLHEVSHEWFGNAVTPRDWTGIWLSEGIATWIVGEWAIDRAGASRRSVVDGWRAEDRAARATAGPPGRPRARHFGARNVYASPALMLHEIRSTIGAAAFERLLRDWVQTQRHESVDRETFVRFVNAHTGRDLSALINTWLDSASTPAG</sequence>
<dbReference type="PRINTS" id="PR00756">
    <property type="entry name" value="ALADIPTASE"/>
</dbReference>
<keyword evidence="8" id="KW-0378">Hydrolase</keyword>
<evidence type="ECO:0000256" key="8">
    <source>
        <dbReference type="ARBA" id="ARBA00022801"/>
    </source>
</evidence>
<evidence type="ECO:0000259" key="16">
    <source>
        <dbReference type="Pfam" id="PF17900"/>
    </source>
</evidence>
<keyword evidence="6" id="KW-0645">Protease</keyword>
<protein>
    <recommendedName>
        <fullName evidence="5">Aminopeptidase N</fullName>
        <ecNumber evidence="4">3.4.11.2</ecNumber>
    </recommendedName>
    <alternativeName>
        <fullName evidence="11">Alanine aminopeptidase</fullName>
    </alternativeName>
    <alternativeName>
        <fullName evidence="12">Lysyl aminopeptidase</fullName>
    </alternativeName>
</protein>
<gene>
    <name evidence="17" type="ORF">GCM10009681_54110</name>
</gene>
<dbReference type="Gene3D" id="2.60.40.1730">
    <property type="entry name" value="tricorn interacting facor f3 domain"/>
    <property type="match status" value="1"/>
</dbReference>
<feature type="chain" id="PRO_5046767038" description="Aminopeptidase N" evidence="14">
    <location>
        <begin position="39"/>
        <end position="508"/>
    </location>
</feature>
<dbReference type="InterPro" id="IPR001930">
    <property type="entry name" value="Peptidase_M1"/>
</dbReference>
<dbReference type="EC" id="3.4.11.2" evidence="4"/>
<dbReference type="InterPro" id="IPR045357">
    <property type="entry name" value="Aminopeptidase_N-like_N"/>
</dbReference>
<proteinExistence type="inferred from homology"/>